<comment type="caution">
    <text evidence="3">The sequence shown here is derived from an EMBL/GenBank/DDBJ whole genome shotgun (WGS) entry which is preliminary data.</text>
</comment>
<feature type="domain" description="F-box/LRR-repeat protein 15/At3g58940/PEG3-like LRR" evidence="2">
    <location>
        <begin position="105"/>
        <end position="273"/>
    </location>
</feature>
<evidence type="ECO:0000313" key="4">
    <source>
        <dbReference type="Proteomes" id="UP001054889"/>
    </source>
</evidence>
<feature type="domain" description="F-box" evidence="1">
    <location>
        <begin position="27"/>
        <end position="64"/>
    </location>
</feature>
<dbReference type="Pfam" id="PF00646">
    <property type="entry name" value="F-box"/>
    <property type="match status" value="1"/>
</dbReference>
<dbReference type="SUPFAM" id="SSF81383">
    <property type="entry name" value="F-box domain"/>
    <property type="match status" value="1"/>
</dbReference>
<accession>A0AAV5E0K5</accession>
<keyword evidence="4" id="KW-1185">Reference proteome</keyword>
<dbReference type="Proteomes" id="UP001054889">
    <property type="component" value="Unassembled WGS sequence"/>
</dbReference>
<organism evidence="3 4">
    <name type="scientific">Eleusine coracana subsp. coracana</name>
    <dbReference type="NCBI Taxonomy" id="191504"/>
    <lineage>
        <taxon>Eukaryota</taxon>
        <taxon>Viridiplantae</taxon>
        <taxon>Streptophyta</taxon>
        <taxon>Embryophyta</taxon>
        <taxon>Tracheophyta</taxon>
        <taxon>Spermatophyta</taxon>
        <taxon>Magnoliopsida</taxon>
        <taxon>Liliopsida</taxon>
        <taxon>Poales</taxon>
        <taxon>Poaceae</taxon>
        <taxon>PACMAD clade</taxon>
        <taxon>Chloridoideae</taxon>
        <taxon>Cynodonteae</taxon>
        <taxon>Eleusininae</taxon>
        <taxon>Eleusine</taxon>
    </lineage>
</organism>
<dbReference type="PANTHER" id="PTHR31900">
    <property type="entry name" value="F-BOX/RNI SUPERFAMILY PROTEIN-RELATED"/>
    <property type="match status" value="1"/>
</dbReference>
<dbReference type="InterPro" id="IPR036047">
    <property type="entry name" value="F-box-like_dom_sf"/>
</dbReference>
<dbReference type="InterPro" id="IPR050232">
    <property type="entry name" value="FBL13/AtMIF1-like"/>
</dbReference>
<sequence length="399" mass="45602">MEASPTRRRPRSQSPDAEAAHGALDYLYPELLNEILSRLPLRDAVRTSALARAWRHRWESVPSLRFIWTGRADPGAISDVLRRYSCPVREFRHYYVTEASFGHSDRWLRLLALRVVQSLFLDFKRSDDDELLHTLHPSIFSCRGLTTLYLGGCYIPAPPPGFTGLPNLTELRLRKVGFTEGARVLELLIATSPLLESLRLEYLSLPLSNGVYNQWIIRAPKLQSLTIDAIFDDEWQINDLPSLEEADIDCVGYSPDRDIVKLMTELAHATKLKLSMPVKVADPCAFNYYLHTPALEVLDFELDENYSEDDEVDCDFLNALWTDDDDLFSNLIRVGVTYTTCKLSEMLFIEFLLSEARRLQELHVCLDSFCAKSNEAAATELAKYRRASPRAKVFFSRND</sequence>
<dbReference type="AlphaFoldDB" id="A0AAV5E0K5"/>
<dbReference type="SUPFAM" id="SSF52047">
    <property type="entry name" value="RNI-like"/>
    <property type="match status" value="1"/>
</dbReference>
<dbReference type="InterPro" id="IPR032675">
    <property type="entry name" value="LRR_dom_sf"/>
</dbReference>
<evidence type="ECO:0000313" key="3">
    <source>
        <dbReference type="EMBL" id="GJN16020.1"/>
    </source>
</evidence>
<proteinExistence type="predicted"/>
<dbReference type="Gene3D" id="3.80.10.10">
    <property type="entry name" value="Ribonuclease Inhibitor"/>
    <property type="match status" value="1"/>
</dbReference>
<dbReference type="PANTHER" id="PTHR31900:SF30">
    <property type="entry name" value="SUPERFAMILY PROTEIN, PUTATIVE-RELATED"/>
    <property type="match status" value="1"/>
</dbReference>
<evidence type="ECO:0000259" key="2">
    <source>
        <dbReference type="Pfam" id="PF24758"/>
    </source>
</evidence>
<dbReference type="Pfam" id="PF24758">
    <property type="entry name" value="LRR_At5g56370"/>
    <property type="match status" value="1"/>
</dbReference>
<evidence type="ECO:0000259" key="1">
    <source>
        <dbReference type="Pfam" id="PF00646"/>
    </source>
</evidence>
<reference evidence="3" key="1">
    <citation type="journal article" date="2018" name="DNA Res.">
        <title>Multiple hybrid de novo genome assembly of finger millet, an orphan allotetraploid crop.</title>
        <authorList>
            <person name="Hatakeyama M."/>
            <person name="Aluri S."/>
            <person name="Balachadran M.T."/>
            <person name="Sivarajan S.R."/>
            <person name="Patrignani A."/>
            <person name="Gruter S."/>
            <person name="Poveda L."/>
            <person name="Shimizu-Inatsugi R."/>
            <person name="Baeten J."/>
            <person name="Francoijs K.J."/>
            <person name="Nataraja K.N."/>
            <person name="Reddy Y.A.N."/>
            <person name="Phadnis S."/>
            <person name="Ravikumar R.L."/>
            <person name="Schlapbach R."/>
            <person name="Sreeman S.M."/>
            <person name="Shimizu K.K."/>
        </authorList>
    </citation>
    <scope>NUCLEOTIDE SEQUENCE</scope>
</reference>
<dbReference type="EMBL" id="BQKI01000072">
    <property type="protein sequence ID" value="GJN16020.1"/>
    <property type="molecule type" value="Genomic_DNA"/>
</dbReference>
<reference evidence="3" key="2">
    <citation type="submission" date="2021-12" db="EMBL/GenBank/DDBJ databases">
        <title>Resequencing data analysis of finger millet.</title>
        <authorList>
            <person name="Hatakeyama M."/>
            <person name="Aluri S."/>
            <person name="Balachadran M.T."/>
            <person name="Sivarajan S.R."/>
            <person name="Poveda L."/>
            <person name="Shimizu-Inatsugi R."/>
            <person name="Schlapbach R."/>
            <person name="Sreeman S.M."/>
            <person name="Shimizu K.K."/>
        </authorList>
    </citation>
    <scope>NUCLEOTIDE SEQUENCE</scope>
</reference>
<evidence type="ECO:0008006" key="5">
    <source>
        <dbReference type="Google" id="ProtNLM"/>
    </source>
</evidence>
<protein>
    <recommendedName>
        <fullName evidence="5">F-box domain-containing protein</fullName>
    </recommendedName>
</protein>
<name>A0AAV5E0K5_ELECO</name>
<gene>
    <name evidence="3" type="primary">gb02970</name>
    <name evidence="3" type="ORF">PR202_gb02970</name>
</gene>
<dbReference type="InterPro" id="IPR055411">
    <property type="entry name" value="LRR_FXL15/At3g58940/PEG3-like"/>
</dbReference>
<dbReference type="InterPro" id="IPR001810">
    <property type="entry name" value="F-box_dom"/>
</dbReference>